<evidence type="ECO:0000256" key="1">
    <source>
        <dbReference type="SAM" id="MobiDB-lite"/>
    </source>
</evidence>
<name>A0A9N9CLE0_9GLOM</name>
<sequence length="78" mass="8584">MAKTPSRRGGEIPCTVMSILHSDGTDMAGIDFKPKIDSRTQSKYDDDSNNDDDSEDITGLSFVFHCMLIFVGIVEVVL</sequence>
<dbReference type="AlphaFoldDB" id="A0A9N9CLE0"/>
<evidence type="ECO:0000313" key="3">
    <source>
        <dbReference type="Proteomes" id="UP000789831"/>
    </source>
</evidence>
<protein>
    <submittedName>
        <fullName evidence="2">12358_t:CDS:1</fullName>
    </submittedName>
</protein>
<feature type="compositionally biased region" description="Basic and acidic residues" evidence="1">
    <location>
        <begin position="32"/>
        <end position="46"/>
    </location>
</feature>
<reference evidence="2" key="1">
    <citation type="submission" date="2021-06" db="EMBL/GenBank/DDBJ databases">
        <authorList>
            <person name="Kallberg Y."/>
            <person name="Tangrot J."/>
            <person name="Rosling A."/>
        </authorList>
    </citation>
    <scope>NUCLEOTIDE SEQUENCE</scope>
    <source>
        <strain evidence="2">MT106</strain>
    </source>
</reference>
<accession>A0A9N9CLE0</accession>
<comment type="caution">
    <text evidence="2">The sequence shown here is derived from an EMBL/GenBank/DDBJ whole genome shotgun (WGS) entry which is preliminary data.</text>
</comment>
<keyword evidence="3" id="KW-1185">Reference proteome</keyword>
<gene>
    <name evidence="2" type="ORF">AGERDE_LOCUS9413</name>
</gene>
<proteinExistence type="predicted"/>
<dbReference type="EMBL" id="CAJVPL010002343">
    <property type="protein sequence ID" value="CAG8607414.1"/>
    <property type="molecule type" value="Genomic_DNA"/>
</dbReference>
<evidence type="ECO:0000313" key="2">
    <source>
        <dbReference type="EMBL" id="CAG8607414.1"/>
    </source>
</evidence>
<dbReference type="Proteomes" id="UP000789831">
    <property type="component" value="Unassembled WGS sequence"/>
</dbReference>
<organism evidence="2 3">
    <name type="scientific">Ambispora gerdemannii</name>
    <dbReference type="NCBI Taxonomy" id="144530"/>
    <lineage>
        <taxon>Eukaryota</taxon>
        <taxon>Fungi</taxon>
        <taxon>Fungi incertae sedis</taxon>
        <taxon>Mucoromycota</taxon>
        <taxon>Glomeromycotina</taxon>
        <taxon>Glomeromycetes</taxon>
        <taxon>Archaeosporales</taxon>
        <taxon>Ambisporaceae</taxon>
        <taxon>Ambispora</taxon>
    </lineage>
</organism>
<feature type="region of interest" description="Disordered" evidence="1">
    <location>
        <begin position="25"/>
        <end position="52"/>
    </location>
</feature>